<name>A0A9Q1QSG0_9CARY</name>
<dbReference type="EMBL" id="JAKOGI010000002">
    <property type="protein sequence ID" value="KAJ8452832.1"/>
    <property type="molecule type" value="Genomic_DNA"/>
</dbReference>
<feature type="transmembrane region" description="Helical" evidence="6">
    <location>
        <begin position="249"/>
        <end position="270"/>
    </location>
</feature>
<evidence type="ECO:0000256" key="4">
    <source>
        <dbReference type="ARBA" id="ARBA00023136"/>
    </source>
</evidence>
<reference evidence="10" key="1">
    <citation type="submission" date="2022-04" db="EMBL/GenBank/DDBJ databases">
        <title>Carnegiea gigantea Genome sequencing and assembly v2.</title>
        <authorList>
            <person name="Copetti D."/>
            <person name="Sanderson M.J."/>
            <person name="Burquez A."/>
            <person name="Wojciechowski M.F."/>
        </authorList>
    </citation>
    <scope>NUCLEOTIDE SEQUENCE</scope>
    <source>
        <strain evidence="10">SGP5-SGP5p</strain>
        <tissue evidence="10">Aerial part</tissue>
    </source>
</reference>
<feature type="region of interest" description="Disordered" evidence="5">
    <location>
        <begin position="315"/>
        <end position="350"/>
    </location>
</feature>
<feature type="transmembrane region" description="Helical" evidence="6">
    <location>
        <begin position="452"/>
        <end position="471"/>
    </location>
</feature>
<evidence type="ECO:0008006" key="12">
    <source>
        <dbReference type="Google" id="ProtNLM"/>
    </source>
</evidence>
<feature type="transmembrane region" description="Helical" evidence="6">
    <location>
        <begin position="477"/>
        <end position="498"/>
    </location>
</feature>
<comment type="subcellular location">
    <subcellularLocation>
        <location evidence="1">Membrane</location>
        <topology evidence="1">Multi-pass membrane protein</topology>
    </subcellularLocation>
</comment>
<feature type="signal peptide" evidence="7">
    <location>
        <begin position="1"/>
        <end position="23"/>
    </location>
</feature>
<evidence type="ECO:0000313" key="10">
    <source>
        <dbReference type="EMBL" id="KAJ8452832.1"/>
    </source>
</evidence>
<sequence length="598" mass="65397">MHAPAWFQPVLGLLSWFWQQSQGWEQCWACNLHSESDLRKMTQLVQKIGSRPPWVGLGAAILVQFASGNPYTFPLFSPALKSVLGFNQQQITILGVAADIGENAGILPGIVCNKFHPWVVLCGGAFACFWGFGLIWLTVTQTIQNLPYWLLWIALLVGTNSSAWFSTTVIVTNMRNFPLHRGTIAGLLKGYSGLSTAIYAEIFSLTLDKSASSLLLFLALGLPILCCSMMYLIRLCTPATASLEDSSHKFLFIQASSVLLGVYLLATKIIDSTFTLDKSICYMFIAIMFTFMIAPLAIPAKMTVFPRGKKLGGSITDPLLPQTSPVPRQTSEDEETGTEEDYPEPDTDTDTLLAIGEGAVVKRKRRPRRGEDFKFKEAIIKADFWLLWLVYFLGAGSGVTALNNLAQIGSAQGDGIDTTLLVSLFSFCNFIGRLGGGAVSEYFVRRNSVPRTIWMSFTQAIMCLSFLLYISTLSSTLYIATALIGIGFGVQFTTMIPTASELFGLKNFGVIYNFILLGNPIGAFLFSGLLAGYIYDSEAIEQGASTCLGSACFRLTFLVLAALCGVGTMLGLYLSFRIRPVYQMLYSGGSSQHISSLH</sequence>
<accession>A0A9Q1QSG0</accession>
<dbReference type="OrthoDB" id="410267at2759"/>
<feature type="transmembrane region" description="Helical" evidence="6">
    <location>
        <begin position="384"/>
        <end position="406"/>
    </location>
</feature>
<dbReference type="Pfam" id="PF23262">
    <property type="entry name" value="NFD4_C"/>
    <property type="match status" value="1"/>
</dbReference>
<evidence type="ECO:0000256" key="1">
    <source>
        <dbReference type="ARBA" id="ARBA00004141"/>
    </source>
</evidence>
<dbReference type="InterPro" id="IPR010658">
    <property type="entry name" value="Nodulin-like"/>
</dbReference>
<dbReference type="SUPFAM" id="SSF103473">
    <property type="entry name" value="MFS general substrate transporter"/>
    <property type="match status" value="2"/>
</dbReference>
<feature type="transmembrane region" description="Helical" evidence="6">
    <location>
        <begin position="418"/>
        <end position="440"/>
    </location>
</feature>
<dbReference type="InterPro" id="IPR036259">
    <property type="entry name" value="MFS_trans_sf"/>
</dbReference>
<evidence type="ECO:0000256" key="2">
    <source>
        <dbReference type="ARBA" id="ARBA00022692"/>
    </source>
</evidence>
<dbReference type="Gene3D" id="1.20.1250.20">
    <property type="entry name" value="MFS general substrate transporter like domains"/>
    <property type="match status" value="2"/>
</dbReference>
<feature type="transmembrane region" description="Helical" evidence="6">
    <location>
        <begin position="555"/>
        <end position="576"/>
    </location>
</feature>
<feature type="domain" description="NFD4 C-terminal" evidence="9">
    <location>
        <begin position="376"/>
        <end position="582"/>
    </location>
</feature>
<evidence type="ECO:0000256" key="3">
    <source>
        <dbReference type="ARBA" id="ARBA00022989"/>
    </source>
</evidence>
<evidence type="ECO:0000256" key="7">
    <source>
        <dbReference type="SAM" id="SignalP"/>
    </source>
</evidence>
<keyword evidence="7" id="KW-0732">Signal</keyword>
<feature type="chain" id="PRO_5040117483" description="Nodulin-like domain-containing protein" evidence="7">
    <location>
        <begin position="24"/>
        <end position="598"/>
    </location>
</feature>
<feature type="domain" description="Nodulin-like" evidence="8">
    <location>
        <begin position="53"/>
        <end position="299"/>
    </location>
</feature>
<feature type="transmembrane region" description="Helical" evidence="6">
    <location>
        <begin position="510"/>
        <end position="535"/>
    </location>
</feature>
<dbReference type="Proteomes" id="UP001153076">
    <property type="component" value="Unassembled WGS sequence"/>
</dbReference>
<evidence type="ECO:0000256" key="6">
    <source>
        <dbReference type="SAM" id="Phobius"/>
    </source>
</evidence>
<feature type="transmembrane region" description="Helical" evidence="6">
    <location>
        <begin position="183"/>
        <end position="202"/>
    </location>
</feature>
<evidence type="ECO:0000259" key="8">
    <source>
        <dbReference type="Pfam" id="PF06813"/>
    </source>
</evidence>
<dbReference type="Pfam" id="PF06813">
    <property type="entry name" value="Nodulin-like"/>
    <property type="match status" value="1"/>
</dbReference>
<feature type="transmembrane region" description="Helical" evidence="6">
    <location>
        <begin position="214"/>
        <end position="237"/>
    </location>
</feature>
<feature type="transmembrane region" description="Helical" evidence="6">
    <location>
        <begin position="282"/>
        <end position="300"/>
    </location>
</feature>
<keyword evidence="4 6" id="KW-0472">Membrane</keyword>
<gene>
    <name evidence="10" type="ORF">Cgig2_014595</name>
</gene>
<feature type="transmembrane region" description="Helical" evidence="6">
    <location>
        <begin position="118"/>
        <end position="137"/>
    </location>
</feature>
<comment type="caution">
    <text evidence="10">The sequence shown here is derived from an EMBL/GenBank/DDBJ whole genome shotgun (WGS) entry which is preliminary data.</text>
</comment>
<feature type="compositionally biased region" description="Acidic residues" evidence="5">
    <location>
        <begin position="332"/>
        <end position="349"/>
    </location>
</feature>
<feature type="transmembrane region" description="Helical" evidence="6">
    <location>
        <begin position="149"/>
        <end position="171"/>
    </location>
</feature>
<dbReference type="GO" id="GO:0016020">
    <property type="term" value="C:membrane"/>
    <property type="evidence" value="ECO:0007669"/>
    <property type="project" value="UniProtKB-SubCell"/>
</dbReference>
<keyword evidence="3 6" id="KW-1133">Transmembrane helix</keyword>
<dbReference type="PANTHER" id="PTHR21576">
    <property type="entry name" value="UNCHARACTERIZED NODULIN-LIKE PROTEIN"/>
    <property type="match status" value="1"/>
</dbReference>
<proteinExistence type="predicted"/>
<evidence type="ECO:0000313" key="11">
    <source>
        <dbReference type="Proteomes" id="UP001153076"/>
    </source>
</evidence>
<dbReference type="InterPro" id="IPR056555">
    <property type="entry name" value="NFD4_C"/>
</dbReference>
<organism evidence="10 11">
    <name type="scientific">Carnegiea gigantea</name>
    <dbReference type="NCBI Taxonomy" id="171969"/>
    <lineage>
        <taxon>Eukaryota</taxon>
        <taxon>Viridiplantae</taxon>
        <taxon>Streptophyta</taxon>
        <taxon>Embryophyta</taxon>
        <taxon>Tracheophyta</taxon>
        <taxon>Spermatophyta</taxon>
        <taxon>Magnoliopsida</taxon>
        <taxon>eudicotyledons</taxon>
        <taxon>Gunneridae</taxon>
        <taxon>Pentapetalae</taxon>
        <taxon>Caryophyllales</taxon>
        <taxon>Cactineae</taxon>
        <taxon>Cactaceae</taxon>
        <taxon>Cactoideae</taxon>
        <taxon>Echinocereeae</taxon>
        <taxon>Carnegiea</taxon>
    </lineage>
</organism>
<dbReference type="PANTHER" id="PTHR21576:SF97">
    <property type="entry name" value="MAJOR FACILITATOR SUPERFAMILY PROTEIN"/>
    <property type="match status" value="1"/>
</dbReference>
<dbReference type="AlphaFoldDB" id="A0A9Q1QSG0"/>
<evidence type="ECO:0000256" key="5">
    <source>
        <dbReference type="SAM" id="MobiDB-lite"/>
    </source>
</evidence>
<evidence type="ECO:0000259" key="9">
    <source>
        <dbReference type="Pfam" id="PF23262"/>
    </source>
</evidence>
<keyword evidence="11" id="KW-1185">Reference proteome</keyword>
<protein>
    <recommendedName>
        <fullName evidence="12">Nodulin-like domain-containing protein</fullName>
    </recommendedName>
</protein>
<dbReference type="CDD" id="cd17354">
    <property type="entry name" value="MFS_Mch1p_like"/>
    <property type="match status" value="1"/>
</dbReference>
<keyword evidence="2 6" id="KW-0812">Transmembrane</keyword>